<dbReference type="SUPFAM" id="SSF54631">
    <property type="entry name" value="CBS-domain pair"/>
    <property type="match status" value="1"/>
</dbReference>
<feature type="transmembrane region" description="Helical" evidence="10">
    <location>
        <begin position="142"/>
        <end position="167"/>
    </location>
</feature>
<evidence type="ECO:0000256" key="1">
    <source>
        <dbReference type="ARBA" id="ARBA00004141"/>
    </source>
</evidence>
<feature type="domain" description="CBS" evidence="11">
    <location>
        <begin position="227"/>
        <end position="287"/>
    </location>
</feature>
<protein>
    <submittedName>
        <fullName evidence="13">HlyC/CorC family transporter</fullName>
    </submittedName>
</protein>
<dbReference type="Pfam" id="PF03471">
    <property type="entry name" value="CorC_HlyC"/>
    <property type="match status" value="1"/>
</dbReference>
<dbReference type="PANTHER" id="PTHR22777:SF17">
    <property type="entry name" value="UPF0053 PROTEIN SLL0260"/>
    <property type="match status" value="1"/>
</dbReference>
<dbReference type="EMBL" id="JACSNV010000003">
    <property type="protein sequence ID" value="MBM6877136.1"/>
    <property type="molecule type" value="Genomic_DNA"/>
</dbReference>
<comment type="similarity">
    <text evidence="2">Belongs to the UPF0053 family.</text>
</comment>
<dbReference type="InterPro" id="IPR036318">
    <property type="entry name" value="FAD-bd_PCMH-like_sf"/>
</dbReference>
<keyword evidence="3 9" id="KW-0812">Transmembrane</keyword>
<comment type="subcellular location">
    <subcellularLocation>
        <location evidence="1">Membrane</location>
        <topology evidence="1">Multi-pass membrane protein</topology>
    </subcellularLocation>
</comment>
<evidence type="ECO:0000256" key="4">
    <source>
        <dbReference type="ARBA" id="ARBA00022737"/>
    </source>
</evidence>
<evidence type="ECO:0000256" key="7">
    <source>
        <dbReference type="ARBA" id="ARBA00023136"/>
    </source>
</evidence>
<sequence>MILWKKCFFDFRSVIFVDGGSPILIGLLIFLICCSGFFSASETALTSLSKIRLRNMVETKIKNAEKIQKLLDNPNKLLSTILVGNNLVNNGASALTTALAIQIFHGDAGSGAGVATAVITIIILIFGEITPKTIAAQKAEKVALLVVNIIVFFNMIFTPVVAILNVVTGTFAKILGCDPREKAPLITEAELKTILNVSHEEGVLEKEERTMIDNVFNFGDFKAKDVMTPRMDIVAVSAEATYDEYVEVFRQEGFSRVPVYEEDLDNIVGLLYVKDVFLVEKEDFSPAKYMRDPYFTYESKPVAELFAEMRSNRLGIAVVLDEYGGTAGLVTMEDVVEEIVGEISDEFDDEEEEIEVVKEDEFVVDGSTRLEDLNEMVGCHLESEDVDTIAGYILVILGNFPQGGEVVETDGLRIVVESMEKNRIEKLRIYKMLPEEEPEEE</sequence>
<accession>A0ABS2G6P5</accession>
<feature type="transmembrane region" description="Helical" evidence="10">
    <location>
        <begin position="23"/>
        <end position="45"/>
    </location>
</feature>
<evidence type="ECO:0000256" key="5">
    <source>
        <dbReference type="ARBA" id="ARBA00022989"/>
    </source>
</evidence>
<dbReference type="InterPro" id="IPR000644">
    <property type="entry name" value="CBS_dom"/>
</dbReference>
<feature type="transmembrane region" description="Helical" evidence="10">
    <location>
        <begin position="111"/>
        <end position="130"/>
    </location>
</feature>
<dbReference type="InterPro" id="IPR046342">
    <property type="entry name" value="CBS_dom_sf"/>
</dbReference>
<organism evidence="13 14">
    <name type="scientific">Anaerotignum lactatifermentans</name>
    <dbReference type="NCBI Taxonomy" id="160404"/>
    <lineage>
        <taxon>Bacteria</taxon>
        <taxon>Bacillati</taxon>
        <taxon>Bacillota</taxon>
        <taxon>Clostridia</taxon>
        <taxon>Lachnospirales</taxon>
        <taxon>Anaerotignaceae</taxon>
        <taxon>Anaerotignum</taxon>
    </lineage>
</organism>
<evidence type="ECO:0000256" key="3">
    <source>
        <dbReference type="ARBA" id="ARBA00022692"/>
    </source>
</evidence>
<dbReference type="Pfam" id="PF00571">
    <property type="entry name" value="CBS"/>
    <property type="match status" value="2"/>
</dbReference>
<dbReference type="SUPFAM" id="SSF56176">
    <property type="entry name" value="FAD-binding/transporter-associated domain-like"/>
    <property type="match status" value="1"/>
</dbReference>
<dbReference type="InterPro" id="IPR005170">
    <property type="entry name" value="Transptr-assoc_dom"/>
</dbReference>
<dbReference type="SMART" id="SM01091">
    <property type="entry name" value="CorC_HlyC"/>
    <property type="match status" value="1"/>
</dbReference>
<evidence type="ECO:0000256" key="9">
    <source>
        <dbReference type="PROSITE-ProRule" id="PRU01193"/>
    </source>
</evidence>
<dbReference type="InterPro" id="IPR002550">
    <property type="entry name" value="CNNM"/>
</dbReference>
<dbReference type="Gene3D" id="3.30.465.10">
    <property type="match status" value="1"/>
</dbReference>
<dbReference type="InterPro" id="IPR044751">
    <property type="entry name" value="Ion_transp-like_CBS"/>
</dbReference>
<evidence type="ECO:0000256" key="10">
    <source>
        <dbReference type="SAM" id="Phobius"/>
    </source>
</evidence>
<feature type="domain" description="CBS" evidence="11">
    <location>
        <begin position="289"/>
        <end position="346"/>
    </location>
</feature>
<keyword evidence="7 9" id="KW-0472">Membrane</keyword>
<name>A0ABS2G6P5_9FIRM</name>
<feature type="transmembrane region" description="Helical" evidence="10">
    <location>
        <begin position="87"/>
        <end position="105"/>
    </location>
</feature>
<dbReference type="SMART" id="SM00116">
    <property type="entry name" value="CBS"/>
    <property type="match status" value="2"/>
</dbReference>
<keyword evidence="5 9" id="KW-1133">Transmembrane helix</keyword>
<dbReference type="Gene3D" id="3.10.580.10">
    <property type="entry name" value="CBS-domain"/>
    <property type="match status" value="1"/>
</dbReference>
<evidence type="ECO:0000313" key="13">
    <source>
        <dbReference type="EMBL" id="MBM6877136.1"/>
    </source>
</evidence>
<evidence type="ECO:0000256" key="6">
    <source>
        <dbReference type="ARBA" id="ARBA00023122"/>
    </source>
</evidence>
<dbReference type="CDD" id="cd04590">
    <property type="entry name" value="CBS_pair_CorC_HlyC_assoc"/>
    <property type="match status" value="1"/>
</dbReference>
<feature type="domain" description="CNNM transmembrane" evidence="12">
    <location>
        <begin position="17"/>
        <end position="208"/>
    </location>
</feature>
<keyword evidence="14" id="KW-1185">Reference proteome</keyword>
<reference evidence="13 14" key="1">
    <citation type="journal article" date="2021" name="Sci. Rep.">
        <title>The distribution of antibiotic resistance genes in chicken gut microbiota commensals.</title>
        <authorList>
            <person name="Juricova H."/>
            <person name="Matiasovicova J."/>
            <person name="Kubasova T."/>
            <person name="Cejkova D."/>
            <person name="Rychlik I."/>
        </authorList>
    </citation>
    <scope>NUCLEOTIDE SEQUENCE [LARGE SCALE GENOMIC DNA]</scope>
    <source>
        <strain evidence="13 14">An431b</strain>
    </source>
</reference>
<gene>
    <name evidence="13" type="ORF">H9X83_03040</name>
</gene>
<dbReference type="PANTHER" id="PTHR22777">
    <property type="entry name" value="HEMOLYSIN-RELATED"/>
    <property type="match status" value="1"/>
</dbReference>
<dbReference type="Proteomes" id="UP000729290">
    <property type="component" value="Unassembled WGS sequence"/>
</dbReference>
<keyword evidence="6 8" id="KW-0129">CBS domain</keyword>
<evidence type="ECO:0000259" key="11">
    <source>
        <dbReference type="PROSITE" id="PS51371"/>
    </source>
</evidence>
<keyword evidence="4" id="KW-0677">Repeat</keyword>
<evidence type="ECO:0000256" key="8">
    <source>
        <dbReference type="PROSITE-ProRule" id="PRU00703"/>
    </source>
</evidence>
<dbReference type="PROSITE" id="PS51371">
    <property type="entry name" value="CBS"/>
    <property type="match status" value="2"/>
</dbReference>
<dbReference type="PROSITE" id="PS51846">
    <property type="entry name" value="CNNM"/>
    <property type="match status" value="1"/>
</dbReference>
<evidence type="ECO:0000256" key="2">
    <source>
        <dbReference type="ARBA" id="ARBA00006337"/>
    </source>
</evidence>
<evidence type="ECO:0000259" key="12">
    <source>
        <dbReference type="PROSITE" id="PS51846"/>
    </source>
</evidence>
<proteinExistence type="inferred from homology"/>
<dbReference type="Pfam" id="PF01595">
    <property type="entry name" value="CNNM"/>
    <property type="match status" value="1"/>
</dbReference>
<comment type="caution">
    <text evidence="13">The sequence shown here is derived from an EMBL/GenBank/DDBJ whole genome shotgun (WGS) entry which is preliminary data.</text>
</comment>
<dbReference type="InterPro" id="IPR016169">
    <property type="entry name" value="FAD-bd_PCMH_sub2"/>
</dbReference>
<evidence type="ECO:0000313" key="14">
    <source>
        <dbReference type="Proteomes" id="UP000729290"/>
    </source>
</evidence>